<evidence type="ECO:0000256" key="1">
    <source>
        <dbReference type="ARBA" id="ARBA00023157"/>
    </source>
</evidence>
<organism evidence="3 4">
    <name type="scientific">Aplysia californica</name>
    <name type="common">California sea hare</name>
    <dbReference type="NCBI Taxonomy" id="6500"/>
    <lineage>
        <taxon>Eukaryota</taxon>
        <taxon>Metazoa</taxon>
        <taxon>Spiralia</taxon>
        <taxon>Lophotrochozoa</taxon>
        <taxon>Mollusca</taxon>
        <taxon>Gastropoda</taxon>
        <taxon>Heterobranchia</taxon>
        <taxon>Euthyneura</taxon>
        <taxon>Tectipleura</taxon>
        <taxon>Aplysiida</taxon>
        <taxon>Aplysioidea</taxon>
        <taxon>Aplysiidae</taxon>
        <taxon>Aplysia</taxon>
    </lineage>
</organism>
<dbReference type="PROSITE" id="PS00134">
    <property type="entry name" value="TRYPSIN_HIS"/>
    <property type="match status" value="1"/>
</dbReference>
<keyword evidence="3" id="KW-1185">Reference proteome</keyword>
<dbReference type="InterPro" id="IPR043504">
    <property type="entry name" value="Peptidase_S1_PA_chymotrypsin"/>
</dbReference>
<keyword evidence="1" id="KW-1015">Disulfide bond</keyword>
<dbReference type="SUPFAM" id="SSF50494">
    <property type="entry name" value="Trypsin-like serine proteases"/>
    <property type="match status" value="1"/>
</dbReference>
<dbReference type="InterPro" id="IPR001254">
    <property type="entry name" value="Trypsin_dom"/>
</dbReference>
<sequence>MSVVPAFGGTRQIPMKNDDRVLKAQNFIVGGKNAVINDLPYQVSILVASDGKFFLACGGSLVKKNKIVTAAHCVVSE</sequence>
<dbReference type="Gene3D" id="2.40.10.10">
    <property type="entry name" value="Trypsin-like serine proteases"/>
    <property type="match status" value="1"/>
</dbReference>
<dbReference type="PANTHER" id="PTHR24276">
    <property type="entry name" value="POLYSERASE-RELATED"/>
    <property type="match status" value="1"/>
</dbReference>
<dbReference type="PANTHER" id="PTHR24276:SF98">
    <property type="entry name" value="FI18310P1-RELATED"/>
    <property type="match status" value="1"/>
</dbReference>
<evidence type="ECO:0000313" key="4">
    <source>
        <dbReference type="RefSeq" id="XP_012934812.1"/>
    </source>
</evidence>
<feature type="domain" description="Peptidase S1" evidence="2">
    <location>
        <begin position="28"/>
        <end position="76"/>
    </location>
</feature>
<dbReference type="InterPro" id="IPR009003">
    <property type="entry name" value="Peptidase_S1_PA"/>
</dbReference>
<name>A0ABM0ZUN2_APLCA</name>
<dbReference type="InterPro" id="IPR050430">
    <property type="entry name" value="Peptidase_S1"/>
</dbReference>
<dbReference type="RefSeq" id="XP_012934812.1">
    <property type="nucleotide sequence ID" value="XM_013079358.2"/>
</dbReference>
<gene>
    <name evidence="4" type="primary">LOC101850782</name>
</gene>
<evidence type="ECO:0000313" key="3">
    <source>
        <dbReference type="Proteomes" id="UP000694888"/>
    </source>
</evidence>
<dbReference type="InterPro" id="IPR018114">
    <property type="entry name" value="TRYPSIN_HIS"/>
</dbReference>
<dbReference type="GeneID" id="101850782"/>
<dbReference type="Pfam" id="PF00089">
    <property type="entry name" value="Trypsin"/>
    <property type="match status" value="1"/>
</dbReference>
<protein>
    <submittedName>
        <fullName evidence="4">Chymotrypsin-like elastase family member 2A</fullName>
    </submittedName>
</protein>
<evidence type="ECO:0000259" key="2">
    <source>
        <dbReference type="Pfam" id="PF00089"/>
    </source>
</evidence>
<proteinExistence type="predicted"/>
<dbReference type="Proteomes" id="UP000694888">
    <property type="component" value="Unplaced"/>
</dbReference>
<accession>A0ABM0ZUN2</accession>
<reference evidence="4" key="1">
    <citation type="submission" date="2025-08" db="UniProtKB">
        <authorList>
            <consortium name="RefSeq"/>
        </authorList>
    </citation>
    <scope>IDENTIFICATION</scope>
</reference>